<organism evidence="1 2">
    <name type="scientific">Rubroshorea leprosula</name>
    <dbReference type="NCBI Taxonomy" id="152421"/>
    <lineage>
        <taxon>Eukaryota</taxon>
        <taxon>Viridiplantae</taxon>
        <taxon>Streptophyta</taxon>
        <taxon>Embryophyta</taxon>
        <taxon>Tracheophyta</taxon>
        <taxon>Spermatophyta</taxon>
        <taxon>Magnoliopsida</taxon>
        <taxon>eudicotyledons</taxon>
        <taxon>Gunneridae</taxon>
        <taxon>Pentapetalae</taxon>
        <taxon>rosids</taxon>
        <taxon>malvids</taxon>
        <taxon>Malvales</taxon>
        <taxon>Dipterocarpaceae</taxon>
        <taxon>Rubroshorea</taxon>
    </lineage>
</organism>
<keyword evidence="2" id="KW-1185">Reference proteome</keyword>
<proteinExistence type="predicted"/>
<gene>
    <name evidence="1" type="ORF">SLEP1_g10314</name>
</gene>
<dbReference type="Proteomes" id="UP001054252">
    <property type="component" value="Unassembled WGS sequence"/>
</dbReference>
<sequence length="64" mass="7103">MGSAVSWGETKVFMDPRLQGRFSIKGALKAIQLAVECKVVSHQGISTEREHLHAKWASYFSISP</sequence>
<protein>
    <submittedName>
        <fullName evidence="1">Uncharacterized protein</fullName>
    </submittedName>
</protein>
<dbReference type="AlphaFoldDB" id="A0AAV5IJ12"/>
<comment type="caution">
    <text evidence="1">The sequence shown here is derived from an EMBL/GenBank/DDBJ whole genome shotgun (WGS) entry which is preliminary data.</text>
</comment>
<accession>A0AAV5IJ12</accession>
<evidence type="ECO:0000313" key="2">
    <source>
        <dbReference type="Proteomes" id="UP001054252"/>
    </source>
</evidence>
<name>A0AAV5IJ12_9ROSI</name>
<dbReference type="EMBL" id="BPVZ01000011">
    <property type="protein sequence ID" value="GKU97134.1"/>
    <property type="molecule type" value="Genomic_DNA"/>
</dbReference>
<reference evidence="1 2" key="1">
    <citation type="journal article" date="2021" name="Commun. Biol.">
        <title>The genome of Shorea leprosula (Dipterocarpaceae) highlights the ecological relevance of drought in aseasonal tropical rainforests.</title>
        <authorList>
            <person name="Ng K.K.S."/>
            <person name="Kobayashi M.J."/>
            <person name="Fawcett J.A."/>
            <person name="Hatakeyama M."/>
            <person name="Paape T."/>
            <person name="Ng C.H."/>
            <person name="Ang C.C."/>
            <person name="Tnah L.H."/>
            <person name="Lee C.T."/>
            <person name="Nishiyama T."/>
            <person name="Sese J."/>
            <person name="O'Brien M.J."/>
            <person name="Copetti D."/>
            <person name="Mohd Noor M.I."/>
            <person name="Ong R.C."/>
            <person name="Putra M."/>
            <person name="Sireger I.Z."/>
            <person name="Indrioko S."/>
            <person name="Kosugi Y."/>
            <person name="Izuno A."/>
            <person name="Isagi Y."/>
            <person name="Lee S.L."/>
            <person name="Shimizu K.K."/>
        </authorList>
    </citation>
    <scope>NUCLEOTIDE SEQUENCE [LARGE SCALE GENOMIC DNA]</scope>
    <source>
        <strain evidence="1">214</strain>
    </source>
</reference>
<evidence type="ECO:0000313" key="1">
    <source>
        <dbReference type="EMBL" id="GKU97134.1"/>
    </source>
</evidence>